<sequence>MSTPKQHTPVQRALDEYSLAVQKHRQVVAQLHASLDPHCLTASNIAETFLPSNVLPAKSAATVSAKETTPEIPGNSEPMAAISGHRHGGMDSTMFTYGEVKLLLCVASASPDAAHICARRIRQIKSHAVTPENIKDVLRTVIRLVEGGGSGKGGEGELEEA</sequence>
<dbReference type="Proteomes" id="UP000326924">
    <property type="component" value="Unassembled WGS sequence"/>
</dbReference>
<proteinExistence type="predicted"/>
<comment type="caution">
    <text evidence="1">The sequence shown here is derived from an EMBL/GenBank/DDBJ whole genome shotgun (WGS) entry which is preliminary data.</text>
</comment>
<keyword evidence="2" id="KW-1185">Reference proteome</keyword>
<evidence type="ECO:0000313" key="1">
    <source>
        <dbReference type="EMBL" id="KAA8894955.1"/>
    </source>
</evidence>
<gene>
    <name evidence="1" type="ORF">FN846DRAFT_912294</name>
</gene>
<name>A0A5J5EGX8_9PEZI</name>
<organism evidence="1 2">
    <name type="scientific">Sphaerosporella brunnea</name>
    <dbReference type="NCBI Taxonomy" id="1250544"/>
    <lineage>
        <taxon>Eukaryota</taxon>
        <taxon>Fungi</taxon>
        <taxon>Dikarya</taxon>
        <taxon>Ascomycota</taxon>
        <taxon>Pezizomycotina</taxon>
        <taxon>Pezizomycetes</taxon>
        <taxon>Pezizales</taxon>
        <taxon>Pyronemataceae</taxon>
        <taxon>Sphaerosporella</taxon>
    </lineage>
</organism>
<reference evidence="1 2" key="1">
    <citation type="submission" date="2019-09" db="EMBL/GenBank/DDBJ databases">
        <title>Draft genome of the ectomycorrhizal ascomycete Sphaerosporella brunnea.</title>
        <authorList>
            <consortium name="DOE Joint Genome Institute"/>
            <person name="Benucci G.M."/>
            <person name="Marozzi G."/>
            <person name="Antonielli L."/>
            <person name="Sanchez S."/>
            <person name="Marco P."/>
            <person name="Wang X."/>
            <person name="Falini L.B."/>
            <person name="Barry K."/>
            <person name="Haridas S."/>
            <person name="Lipzen A."/>
            <person name="Labutti K."/>
            <person name="Grigoriev I.V."/>
            <person name="Murat C."/>
            <person name="Martin F."/>
            <person name="Albertini E."/>
            <person name="Donnini D."/>
            <person name="Bonito G."/>
        </authorList>
    </citation>
    <scope>NUCLEOTIDE SEQUENCE [LARGE SCALE GENOMIC DNA]</scope>
    <source>
        <strain evidence="1 2">Sb_GMNB300</strain>
    </source>
</reference>
<accession>A0A5J5EGX8</accession>
<dbReference type="EMBL" id="VXIS01000297">
    <property type="protein sequence ID" value="KAA8894955.1"/>
    <property type="molecule type" value="Genomic_DNA"/>
</dbReference>
<protein>
    <submittedName>
        <fullName evidence="1">Uncharacterized protein</fullName>
    </submittedName>
</protein>
<dbReference type="AlphaFoldDB" id="A0A5J5EGX8"/>
<evidence type="ECO:0000313" key="2">
    <source>
        <dbReference type="Proteomes" id="UP000326924"/>
    </source>
</evidence>
<dbReference type="InParanoid" id="A0A5J5EGX8"/>